<evidence type="ECO:0000256" key="1">
    <source>
        <dbReference type="ARBA" id="ARBA00004651"/>
    </source>
</evidence>
<feature type="transmembrane region" description="Helical" evidence="7">
    <location>
        <begin position="115"/>
        <end position="143"/>
    </location>
</feature>
<dbReference type="GO" id="GO:0016787">
    <property type="term" value="F:hydrolase activity"/>
    <property type="evidence" value="ECO:0007669"/>
    <property type="project" value="UniProtKB-KW"/>
</dbReference>
<evidence type="ECO:0000256" key="3">
    <source>
        <dbReference type="ARBA" id="ARBA00022692"/>
    </source>
</evidence>
<organism evidence="9 10">
    <name type="scientific">Paenibacillus solanacearum</name>
    <dbReference type="NCBI Taxonomy" id="2048548"/>
    <lineage>
        <taxon>Bacteria</taxon>
        <taxon>Bacillati</taxon>
        <taxon>Bacillota</taxon>
        <taxon>Bacilli</taxon>
        <taxon>Bacillales</taxon>
        <taxon>Paenibacillaceae</taxon>
        <taxon>Paenibacillus</taxon>
    </lineage>
</organism>
<evidence type="ECO:0000256" key="6">
    <source>
        <dbReference type="ARBA" id="ARBA00023136"/>
    </source>
</evidence>
<dbReference type="Proteomes" id="UP000693672">
    <property type="component" value="Unassembled WGS sequence"/>
</dbReference>
<evidence type="ECO:0000313" key="10">
    <source>
        <dbReference type="Proteomes" id="UP000693672"/>
    </source>
</evidence>
<feature type="domain" description="Phosphatidic acid phosphatase type 2/haloperoxidase" evidence="8">
    <location>
        <begin position="64"/>
        <end position="171"/>
    </location>
</feature>
<dbReference type="EMBL" id="CAJVAS010000011">
    <property type="protein sequence ID" value="CAG7626724.1"/>
    <property type="molecule type" value="Genomic_DNA"/>
</dbReference>
<protein>
    <recommendedName>
        <fullName evidence="8">Phosphatidic acid phosphatase type 2/haloperoxidase domain-containing protein</fullName>
    </recommendedName>
</protein>
<evidence type="ECO:0000256" key="7">
    <source>
        <dbReference type="SAM" id="Phobius"/>
    </source>
</evidence>
<dbReference type="PANTHER" id="PTHR14969">
    <property type="entry name" value="SPHINGOSINE-1-PHOSPHATE PHOSPHOHYDROLASE"/>
    <property type="match status" value="1"/>
</dbReference>
<dbReference type="CDD" id="cd01610">
    <property type="entry name" value="PAP2_like"/>
    <property type="match status" value="1"/>
</dbReference>
<evidence type="ECO:0000256" key="5">
    <source>
        <dbReference type="ARBA" id="ARBA00022989"/>
    </source>
</evidence>
<reference evidence="9" key="1">
    <citation type="submission" date="2021-06" db="EMBL/GenBank/DDBJ databases">
        <authorList>
            <person name="Criscuolo A."/>
        </authorList>
    </citation>
    <scope>NUCLEOTIDE SEQUENCE</scope>
    <source>
        <strain evidence="9">CIP111600</strain>
    </source>
</reference>
<keyword evidence="6 7" id="KW-0472">Membrane</keyword>
<gene>
    <name evidence="9" type="ORF">PAESOLCIP111_02844</name>
</gene>
<dbReference type="Pfam" id="PF01569">
    <property type="entry name" value="PAP2"/>
    <property type="match status" value="1"/>
</dbReference>
<dbReference type="InterPro" id="IPR000326">
    <property type="entry name" value="PAP2/HPO"/>
</dbReference>
<feature type="transmembrane region" description="Helical" evidence="7">
    <location>
        <begin position="155"/>
        <end position="174"/>
    </location>
</feature>
<keyword evidence="2" id="KW-1003">Cell membrane</keyword>
<evidence type="ECO:0000256" key="2">
    <source>
        <dbReference type="ARBA" id="ARBA00022475"/>
    </source>
</evidence>
<evidence type="ECO:0000259" key="8">
    <source>
        <dbReference type="SMART" id="SM00014"/>
    </source>
</evidence>
<keyword evidence="10" id="KW-1185">Reference proteome</keyword>
<dbReference type="PANTHER" id="PTHR14969:SF62">
    <property type="entry name" value="DECAPRENYLPHOSPHORYL-5-PHOSPHORIBOSE PHOSPHATASE RV3807C-RELATED"/>
    <property type="match status" value="1"/>
</dbReference>
<sequence>MNRVAAWLLLHERRLFCFFNQKIHHRTLDYLFGTVTHLGGAALSIMLALCCAVFAEGSLRQAGIQSCVALAASHVPVAVMKKKFPRLRPYLVVPDAHTCKNPLTDPSFPSGHTTAIFSIAVPLALIHPLLAAVMIPLACLVALSRIYLGLHYPSDCLAGCVIGAVTGLSAVAFFG</sequence>
<name>A0A916K2H1_9BACL</name>
<dbReference type="RefSeq" id="WP_218092615.1">
    <property type="nucleotide sequence ID" value="NZ_CAJVAS010000011.1"/>
</dbReference>
<comment type="subcellular location">
    <subcellularLocation>
        <location evidence="1">Cell membrane</location>
        <topology evidence="1">Multi-pass membrane protein</topology>
    </subcellularLocation>
</comment>
<keyword evidence="4" id="KW-0378">Hydrolase</keyword>
<dbReference type="SMART" id="SM00014">
    <property type="entry name" value="acidPPc"/>
    <property type="match status" value="1"/>
</dbReference>
<feature type="transmembrane region" description="Helical" evidence="7">
    <location>
        <begin position="30"/>
        <end position="55"/>
    </location>
</feature>
<evidence type="ECO:0000313" key="9">
    <source>
        <dbReference type="EMBL" id="CAG7626724.1"/>
    </source>
</evidence>
<keyword evidence="5 7" id="KW-1133">Transmembrane helix</keyword>
<dbReference type="AlphaFoldDB" id="A0A916K2H1"/>
<comment type="caution">
    <text evidence="9">The sequence shown here is derived from an EMBL/GenBank/DDBJ whole genome shotgun (WGS) entry which is preliminary data.</text>
</comment>
<dbReference type="GO" id="GO:0005886">
    <property type="term" value="C:plasma membrane"/>
    <property type="evidence" value="ECO:0007669"/>
    <property type="project" value="UniProtKB-SubCell"/>
</dbReference>
<keyword evidence="3 7" id="KW-0812">Transmembrane</keyword>
<evidence type="ECO:0000256" key="4">
    <source>
        <dbReference type="ARBA" id="ARBA00022801"/>
    </source>
</evidence>
<proteinExistence type="predicted"/>
<accession>A0A916K2H1</accession>